<evidence type="ECO:0000313" key="9">
    <source>
        <dbReference type="EMBL" id="VDI45597.1"/>
    </source>
</evidence>
<proteinExistence type="inferred from homology"/>
<dbReference type="EC" id="3.1.26.4" evidence="3"/>
<dbReference type="Pfam" id="PF00075">
    <property type="entry name" value="RNase_H"/>
    <property type="match status" value="1"/>
</dbReference>
<dbReference type="InterPro" id="IPR036397">
    <property type="entry name" value="RNaseH_sf"/>
</dbReference>
<evidence type="ECO:0000256" key="3">
    <source>
        <dbReference type="ARBA" id="ARBA00012180"/>
    </source>
</evidence>
<dbReference type="AlphaFoldDB" id="A0A8B6F9L6"/>
<evidence type="ECO:0000256" key="4">
    <source>
        <dbReference type="ARBA" id="ARBA00022722"/>
    </source>
</evidence>
<dbReference type="InterPro" id="IPR002156">
    <property type="entry name" value="RNaseH_domain"/>
</dbReference>
<dbReference type="InterPro" id="IPR012337">
    <property type="entry name" value="RNaseH-like_sf"/>
</dbReference>
<dbReference type="Gene3D" id="3.30.420.10">
    <property type="entry name" value="Ribonuclease H-like superfamily/Ribonuclease H"/>
    <property type="match status" value="1"/>
</dbReference>
<organism evidence="9 10">
    <name type="scientific">Mytilus galloprovincialis</name>
    <name type="common">Mediterranean mussel</name>
    <dbReference type="NCBI Taxonomy" id="29158"/>
    <lineage>
        <taxon>Eukaryota</taxon>
        <taxon>Metazoa</taxon>
        <taxon>Spiralia</taxon>
        <taxon>Lophotrochozoa</taxon>
        <taxon>Mollusca</taxon>
        <taxon>Bivalvia</taxon>
        <taxon>Autobranchia</taxon>
        <taxon>Pteriomorphia</taxon>
        <taxon>Mytilida</taxon>
        <taxon>Mytiloidea</taxon>
        <taxon>Mytilidae</taxon>
        <taxon>Mytilinae</taxon>
        <taxon>Mytilus</taxon>
    </lineage>
</organism>
<dbReference type="CDD" id="cd09280">
    <property type="entry name" value="RNase_HI_eukaryote_like"/>
    <property type="match status" value="1"/>
</dbReference>
<comment type="similarity">
    <text evidence="2">Belongs to the RNase H family.</text>
</comment>
<dbReference type="OrthoDB" id="407198at2759"/>
<dbReference type="GO" id="GO:0043137">
    <property type="term" value="P:DNA replication, removal of RNA primer"/>
    <property type="evidence" value="ECO:0007669"/>
    <property type="project" value="TreeGrafter"/>
</dbReference>
<comment type="caution">
    <text evidence="9">The sequence shown here is derived from an EMBL/GenBank/DDBJ whole genome shotgun (WGS) entry which is preliminary data.</text>
</comment>
<dbReference type="GO" id="GO:0004523">
    <property type="term" value="F:RNA-DNA hybrid ribonuclease activity"/>
    <property type="evidence" value="ECO:0007669"/>
    <property type="project" value="UniProtKB-EC"/>
</dbReference>
<evidence type="ECO:0000256" key="5">
    <source>
        <dbReference type="ARBA" id="ARBA00022723"/>
    </source>
</evidence>
<dbReference type="EMBL" id="UYJE01006384">
    <property type="protein sequence ID" value="VDI45597.1"/>
    <property type="molecule type" value="Genomic_DNA"/>
</dbReference>
<name>A0A8B6F9L6_MYTGA</name>
<dbReference type="PANTHER" id="PTHR10642:SF26">
    <property type="entry name" value="RIBONUCLEASE H1"/>
    <property type="match status" value="1"/>
</dbReference>
<evidence type="ECO:0000256" key="7">
    <source>
        <dbReference type="ARBA" id="ARBA00022801"/>
    </source>
</evidence>
<keyword evidence="10" id="KW-1185">Reference proteome</keyword>
<gene>
    <name evidence="9" type="ORF">MGAL_10B068324</name>
</gene>
<protein>
    <recommendedName>
        <fullName evidence="3">ribonuclease H</fullName>
        <ecNumber evidence="3">3.1.26.4</ecNumber>
    </recommendedName>
</protein>
<dbReference type="PANTHER" id="PTHR10642">
    <property type="entry name" value="RIBONUCLEASE H1"/>
    <property type="match status" value="1"/>
</dbReference>
<dbReference type="Proteomes" id="UP000596742">
    <property type="component" value="Unassembled WGS sequence"/>
</dbReference>
<keyword evidence="5" id="KW-0479">Metal-binding</keyword>
<reference evidence="9" key="1">
    <citation type="submission" date="2018-11" db="EMBL/GenBank/DDBJ databases">
        <authorList>
            <person name="Alioto T."/>
            <person name="Alioto T."/>
        </authorList>
    </citation>
    <scope>NUCLEOTIDE SEQUENCE</scope>
</reference>
<dbReference type="GO" id="GO:0003676">
    <property type="term" value="F:nucleic acid binding"/>
    <property type="evidence" value="ECO:0007669"/>
    <property type="project" value="InterPro"/>
</dbReference>
<keyword evidence="7 9" id="KW-0378">Hydrolase</keyword>
<sequence length="340" mass="38109">MDVYIDGACKNNGKPSAKASFGIFWEKNSTRNSSGLVPETYKQTNNTGELFAAVKCLQQVHQLNIVNIQIKTDSEYLVRGITSDITYWKNNNWKLKSSGKDVKNKELWSEIDNLSTNLNVSWVHVPRDSESEQIEADKLAKNALNIKTSSTNIMQSQQQITIHTIDESECSDNDDETIPMKLVTPRRSTTIQKAKKISNKTSSPSFGVISALRRIEGLLLSTSEDVSNLNDTVNCHIDTSNKQFQDINDKFVSLANTVKVQTSSTSASVEEVLEQTQIIKADINSNNKTFVDKSKSLWDKLNSVFQEVKSLKASNENIAMQEKLPKYIPVPQTAKEKKII</sequence>
<keyword evidence="6" id="KW-0255">Endonuclease</keyword>
<evidence type="ECO:0000256" key="2">
    <source>
        <dbReference type="ARBA" id="ARBA00005300"/>
    </source>
</evidence>
<evidence type="ECO:0000256" key="1">
    <source>
        <dbReference type="ARBA" id="ARBA00000077"/>
    </source>
</evidence>
<evidence type="ECO:0000259" key="8">
    <source>
        <dbReference type="PROSITE" id="PS50879"/>
    </source>
</evidence>
<comment type="catalytic activity">
    <reaction evidence="1">
        <text>Endonucleolytic cleavage to 5'-phosphomonoester.</text>
        <dbReference type="EC" id="3.1.26.4"/>
    </reaction>
</comment>
<dbReference type="GO" id="GO:0046872">
    <property type="term" value="F:metal ion binding"/>
    <property type="evidence" value="ECO:0007669"/>
    <property type="project" value="UniProtKB-KW"/>
</dbReference>
<feature type="domain" description="RNase H type-1" evidence="8">
    <location>
        <begin position="1"/>
        <end position="145"/>
    </location>
</feature>
<dbReference type="InterPro" id="IPR050092">
    <property type="entry name" value="RNase_H"/>
</dbReference>
<dbReference type="PROSITE" id="PS50879">
    <property type="entry name" value="RNASE_H_1"/>
    <property type="match status" value="1"/>
</dbReference>
<accession>A0A8B6F9L6</accession>
<evidence type="ECO:0000256" key="6">
    <source>
        <dbReference type="ARBA" id="ARBA00022759"/>
    </source>
</evidence>
<dbReference type="SUPFAM" id="SSF53098">
    <property type="entry name" value="Ribonuclease H-like"/>
    <property type="match status" value="1"/>
</dbReference>
<keyword evidence="4" id="KW-0540">Nuclease</keyword>
<evidence type="ECO:0000313" key="10">
    <source>
        <dbReference type="Proteomes" id="UP000596742"/>
    </source>
</evidence>